<dbReference type="PANTHER" id="PTHR42810:SF4">
    <property type="entry name" value="URIC ACID TRANSPORTER UACT"/>
    <property type="match status" value="1"/>
</dbReference>
<keyword evidence="3" id="KW-0813">Transport</keyword>
<sequence length="445" mass="46482">MKDTALSPGKTFSLGLQHVLAMYAGAMLVPIIVGGALGLTPTQLAYLISIDLVTCGIATLLQMWKNKYFGIGLPVVLGTSFVAVTPMIAIGNTYGITAIYGAIIVTGIVMFIGASFFSQLLRFFPPVVTGTVVLIIGLSLIPTGMKNMAGGANSESFGALENLLISITVLAIILFLNNFFTGFLRSVSVLAGIIIGTVLYAVFIKPISFATVSSASWFHMPAPFFFGTPTFEIVPILTMILVGIVVMIESTGAFLALGGITGRDLTKKELRNGYRAEGMAFVLGGLFNAFPYNTFAQNVGLVQMSGVKKLSVTVCAGGIMIVLGLVPKIAALATLIPTPVLGGATVVMFGMVVSSGIKMLIKVDFNDNRNLLIVACAVSLGLGATVVPELFAGLPSGIKTLVSDGIITGSLAAIFLNVALGGLKANKVTKEVKEQQLKDEAMAHV</sequence>
<feature type="transmembrane region" description="Helical" evidence="8">
    <location>
        <begin position="406"/>
        <end position="423"/>
    </location>
</feature>
<dbReference type="Pfam" id="PF00860">
    <property type="entry name" value="Xan_ur_permease"/>
    <property type="match status" value="1"/>
</dbReference>
<name>A0A1C0YEM9_9BACL</name>
<evidence type="ECO:0000256" key="7">
    <source>
        <dbReference type="ARBA" id="ARBA00023136"/>
    </source>
</evidence>
<gene>
    <name evidence="9" type="ORF">A6M13_02830</name>
</gene>
<feature type="transmembrane region" description="Helical" evidence="8">
    <location>
        <begin position="310"/>
        <end position="334"/>
    </location>
</feature>
<dbReference type="GO" id="GO:0042907">
    <property type="term" value="F:xanthine transmembrane transporter activity"/>
    <property type="evidence" value="ECO:0007669"/>
    <property type="project" value="TreeGrafter"/>
</dbReference>
<dbReference type="PANTHER" id="PTHR42810">
    <property type="entry name" value="PURINE PERMEASE C1399.01C-RELATED"/>
    <property type="match status" value="1"/>
</dbReference>
<dbReference type="InterPro" id="IPR017588">
    <property type="entry name" value="UacT-like"/>
</dbReference>
<proteinExistence type="inferred from homology"/>
<dbReference type="NCBIfam" id="TIGR03173">
    <property type="entry name" value="pbuX"/>
    <property type="match status" value="1"/>
</dbReference>
<dbReference type="NCBIfam" id="TIGR00801">
    <property type="entry name" value="ncs2"/>
    <property type="match status" value="1"/>
</dbReference>
<dbReference type="GO" id="GO:0005886">
    <property type="term" value="C:plasma membrane"/>
    <property type="evidence" value="ECO:0007669"/>
    <property type="project" value="UniProtKB-SubCell"/>
</dbReference>
<feature type="transmembrane region" description="Helical" evidence="8">
    <location>
        <begin position="44"/>
        <end position="61"/>
    </location>
</feature>
<comment type="caution">
    <text evidence="9">The sequence shown here is derived from an EMBL/GenBank/DDBJ whole genome shotgun (WGS) entry which is preliminary data.</text>
</comment>
<dbReference type="RefSeq" id="WP_066544779.1">
    <property type="nucleotide sequence ID" value="NZ_MASJ01000012.1"/>
</dbReference>
<evidence type="ECO:0000313" key="10">
    <source>
        <dbReference type="Proteomes" id="UP000093199"/>
    </source>
</evidence>
<dbReference type="EMBL" id="MASJ01000012">
    <property type="protein sequence ID" value="OCS85611.1"/>
    <property type="molecule type" value="Genomic_DNA"/>
</dbReference>
<keyword evidence="4" id="KW-1003">Cell membrane</keyword>
<evidence type="ECO:0000256" key="8">
    <source>
        <dbReference type="SAM" id="Phobius"/>
    </source>
</evidence>
<feature type="transmembrane region" description="Helical" evidence="8">
    <location>
        <begin position="96"/>
        <end position="116"/>
    </location>
</feature>
<feature type="transmembrane region" description="Helical" evidence="8">
    <location>
        <begin position="163"/>
        <end position="180"/>
    </location>
</feature>
<evidence type="ECO:0000256" key="6">
    <source>
        <dbReference type="ARBA" id="ARBA00022989"/>
    </source>
</evidence>
<keyword evidence="6 8" id="KW-1133">Transmembrane helix</keyword>
<organism evidence="9 10">
    <name type="scientific">Caryophanon tenue</name>
    <dbReference type="NCBI Taxonomy" id="33978"/>
    <lineage>
        <taxon>Bacteria</taxon>
        <taxon>Bacillati</taxon>
        <taxon>Bacillota</taxon>
        <taxon>Bacilli</taxon>
        <taxon>Bacillales</taxon>
        <taxon>Caryophanaceae</taxon>
        <taxon>Caryophanon</taxon>
    </lineage>
</organism>
<protein>
    <submittedName>
        <fullName evidence="9">Uric acid permease PucJ</fullName>
    </submittedName>
</protein>
<dbReference type="InterPro" id="IPR006043">
    <property type="entry name" value="NCS2"/>
</dbReference>
<comment type="similarity">
    <text evidence="2">Belongs to the nucleobase:cation symporter-2 (NCS2) (TC 2.A.40) family.</text>
</comment>
<feature type="transmembrane region" description="Helical" evidence="8">
    <location>
        <begin position="123"/>
        <end position="143"/>
    </location>
</feature>
<feature type="transmembrane region" description="Helical" evidence="8">
    <location>
        <begin position="233"/>
        <end position="258"/>
    </location>
</feature>
<feature type="transmembrane region" description="Helical" evidence="8">
    <location>
        <begin position="340"/>
        <end position="360"/>
    </location>
</feature>
<dbReference type="AlphaFoldDB" id="A0A1C0YEM9"/>
<dbReference type="OrthoDB" id="9805749at2"/>
<dbReference type="Proteomes" id="UP000093199">
    <property type="component" value="Unassembled WGS sequence"/>
</dbReference>
<dbReference type="STRING" id="33978.A6M13_02830"/>
<keyword evidence="5 8" id="KW-0812">Transmembrane</keyword>
<feature type="transmembrane region" description="Helical" evidence="8">
    <location>
        <begin position="68"/>
        <end position="90"/>
    </location>
</feature>
<evidence type="ECO:0000256" key="3">
    <source>
        <dbReference type="ARBA" id="ARBA00022448"/>
    </source>
</evidence>
<evidence type="ECO:0000256" key="1">
    <source>
        <dbReference type="ARBA" id="ARBA00004651"/>
    </source>
</evidence>
<dbReference type="NCBIfam" id="NF037981">
    <property type="entry name" value="NCS2_1"/>
    <property type="match status" value="1"/>
</dbReference>
<feature type="transmembrane region" description="Helical" evidence="8">
    <location>
        <begin position="187"/>
        <end position="213"/>
    </location>
</feature>
<keyword evidence="7 8" id="KW-0472">Membrane</keyword>
<accession>A0A1C0YEM9</accession>
<feature type="transmembrane region" description="Helical" evidence="8">
    <location>
        <begin position="20"/>
        <end position="38"/>
    </location>
</feature>
<comment type="subcellular location">
    <subcellularLocation>
        <location evidence="1">Cell membrane</location>
        <topology evidence="1">Multi-pass membrane protein</topology>
    </subcellularLocation>
</comment>
<dbReference type="InterPro" id="IPR006042">
    <property type="entry name" value="Xan_ur_permease"/>
</dbReference>
<evidence type="ECO:0000256" key="4">
    <source>
        <dbReference type="ARBA" id="ARBA00022475"/>
    </source>
</evidence>
<feature type="transmembrane region" description="Helical" evidence="8">
    <location>
        <begin position="372"/>
        <end position="394"/>
    </location>
</feature>
<keyword evidence="10" id="KW-1185">Reference proteome</keyword>
<reference evidence="9 10" key="1">
    <citation type="submission" date="2016-07" db="EMBL/GenBank/DDBJ databases">
        <title>Caryophanon tenue genome sequencing.</title>
        <authorList>
            <person name="Verma A."/>
            <person name="Pal Y."/>
            <person name="Krishnamurthi S."/>
        </authorList>
    </citation>
    <scope>NUCLEOTIDE SEQUENCE [LARGE SCALE GENOMIC DNA]</scope>
    <source>
        <strain evidence="9 10">DSM 14152</strain>
    </source>
</reference>
<evidence type="ECO:0000256" key="2">
    <source>
        <dbReference type="ARBA" id="ARBA00008821"/>
    </source>
</evidence>
<evidence type="ECO:0000313" key="9">
    <source>
        <dbReference type="EMBL" id="OCS85611.1"/>
    </source>
</evidence>
<dbReference type="PROSITE" id="PS01116">
    <property type="entry name" value="XANTH_URACIL_PERMASE"/>
    <property type="match status" value="1"/>
</dbReference>
<evidence type="ECO:0000256" key="5">
    <source>
        <dbReference type="ARBA" id="ARBA00022692"/>
    </source>
</evidence>